<evidence type="ECO:0000256" key="8">
    <source>
        <dbReference type="ARBA" id="ARBA00023004"/>
    </source>
</evidence>
<feature type="domain" description="NADH-ubiquinone oxidoreductase 51kDa subunit FMN-binding" evidence="10">
    <location>
        <begin position="49"/>
        <end position="203"/>
    </location>
</feature>
<dbReference type="RefSeq" id="WP_253236762.1">
    <property type="nucleotide sequence ID" value="NZ_JAMYJR010000007.1"/>
</dbReference>
<comment type="caution">
    <text evidence="12">The sequence shown here is derived from an EMBL/GenBank/DDBJ whole genome shotgun (WGS) entry which is preliminary data.</text>
</comment>
<evidence type="ECO:0000256" key="6">
    <source>
        <dbReference type="ARBA" id="ARBA00022643"/>
    </source>
</evidence>
<comment type="cofactor">
    <cofactor evidence="2">
        <name>[4Fe-4S] cluster</name>
        <dbReference type="ChEBI" id="CHEBI:49883"/>
    </cofactor>
</comment>
<keyword evidence="13" id="KW-1185">Reference proteome</keyword>
<dbReference type="SUPFAM" id="SSF140490">
    <property type="entry name" value="Nqo1C-terminal domain-like"/>
    <property type="match status" value="1"/>
</dbReference>
<dbReference type="InterPro" id="IPR037225">
    <property type="entry name" value="Nuo51_FMN-bd_sf"/>
</dbReference>
<keyword evidence="7" id="KW-0479">Metal-binding</keyword>
<dbReference type="SUPFAM" id="SSF142984">
    <property type="entry name" value="Nqo1 middle domain-like"/>
    <property type="match status" value="1"/>
</dbReference>
<dbReference type="Proteomes" id="UP001523369">
    <property type="component" value="Unassembled WGS sequence"/>
</dbReference>
<dbReference type="Gene3D" id="3.10.20.600">
    <property type="match status" value="1"/>
</dbReference>
<comment type="cofactor">
    <cofactor evidence="1">
        <name>FMN</name>
        <dbReference type="ChEBI" id="CHEBI:58210"/>
    </cofactor>
</comment>
<proteinExistence type="inferred from homology"/>
<dbReference type="EMBL" id="JAMYJR010000007">
    <property type="protein sequence ID" value="MCO8270626.1"/>
    <property type="molecule type" value="Genomic_DNA"/>
</dbReference>
<dbReference type="Pfam" id="PF10589">
    <property type="entry name" value="NADH_4Fe-4S"/>
    <property type="match status" value="1"/>
</dbReference>
<dbReference type="Pfam" id="PF01512">
    <property type="entry name" value="Complex1_51K"/>
    <property type="match status" value="1"/>
</dbReference>
<keyword evidence="6" id="KW-0288">FMN</keyword>
<dbReference type="InterPro" id="IPR011538">
    <property type="entry name" value="Nuo51_FMN-bd"/>
</dbReference>
<evidence type="ECO:0000256" key="2">
    <source>
        <dbReference type="ARBA" id="ARBA00001966"/>
    </source>
</evidence>
<dbReference type="Gene3D" id="3.40.50.11540">
    <property type="entry name" value="NADH-ubiquinone oxidoreductase 51kDa subunit"/>
    <property type="match status" value="1"/>
</dbReference>
<dbReference type="PANTHER" id="PTHR11780">
    <property type="entry name" value="NADH-UBIQUINONE OXIDOREDUCTASE FLAVOPROTEIN 1 NDUFV1"/>
    <property type="match status" value="1"/>
</dbReference>
<accession>A0ABT1DLI8</accession>
<organism evidence="12 13">
    <name type="scientific">Paractinoplanes aksuensis</name>
    <dbReference type="NCBI Taxonomy" id="2939490"/>
    <lineage>
        <taxon>Bacteria</taxon>
        <taxon>Bacillati</taxon>
        <taxon>Actinomycetota</taxon>
        <taxon>Actinomycetes</taxon>
        <taxon>Micromonosporales</taxon>
        <taxon>Micromonosporaceae</taxon>
        <taxon>Paractinoplanes</taxon>
    </lineage>
</organism>
<evidence type="ECO:0000256" key="3">
    <source>
        <dbReference type="ARBA" id="ARBA00007523"/>
    </source>
</evidence>
<evidence type="ECO:0000256" key="1">
    <source>
        <dbReference type="ARBA" id="ARBA00001917"/>
    </source>
</evidence>
<gene>
    <name evidence="12" type="ORF">M1L60_08445</name>
</gene>
<dbReference type="InterPro" id="IPR019575">
    <property type="entry name" value="Nuop51_4Fe4S-bd"/>
</dbReference>
<evidence type="ECO:0000313" key="13">
    <source>
        <dbReference type="Proteomes" id="UP001523369"/>
    </source>
</evidence>
<keyword evidence="9" id="KW-0411">Iron-sulfur</keyword>
<dbReference type="SUPFAM" id="SSF142019">
    <property type="entry name" value="Nqo1 FMN-binding domain-like"/>
    <property type="match status" value="1"/>
</dbReference>
<evidence type="ECO:0000256" key="7">
    <source>
        <dbReference type="ARBA" id="ARBA00022723"/>
    </source>
</evidence>
<sequence>MTSTVEAPPGSRVQLRLLAGSNDGRLDSHLAQHGRLPAFDTSQVIGMARDAGLTGRGGAGFPLWRKLSAVAAAGRPAVVIGNGAEGEPASGKDRALLTYAPNLVLDGLQLAASGTRSAVLYAPLGAHRALRELIDARRGAGLDRVPVRLVAAPDAFVAGEESAAAAAVAGRAAVPADKLVRITESGPGGAPMLVQNVETLAHLAMIARYGPGWFRAAGTPDEPGTFLATVSGAVAAPGVVEAGYGVALGDLVAAAGGATAPLRSVLVGGYHGGWVPADAALPVSRAALTPYGISPGAGVIVALPRTACGLLETARIAGCLADQVAGQCGPCVNGLPRLASTLSDLAHRRARPGLPAEVDRLARLVTGRGACRHPDGTARLVLSALRAFEADVAAHLAGRCLAEEGQR</sequence>
<feature type="domain" description="NADH-ubiquinone oxidoreductase 51kDa subunit iron-sulphur binding" evidence="11">
    <location>
        <begin position="314"/>
        <end position="395"/>
    </location>
</feature>
<dbReference type="InterPro" id="IPR050837">
    <property type="entry name" value="ComplexI_51kDa_subunit"/>
</dbReference>
<evidence type="ECO:0000256" key="4">
    <source>
        <dbReference type="ARBA" id="ARBA00022485"/>
    </source>
</evidence>
<protein>
    <submittedName>
        <fullName evidence="12">Proton-conducting membrane transporter</fullName>
    </submittedName>
</protein>
<reference evidence="12 13" key="1">
    <citation type="submission" date="2022-06" db="EMBL/GenBank/DDBJ databases">
        <title>New Species of the Genus Actinoplanes, ActinopZanes ferrugineus.</title>
        <authorList>
            <person name="Ding P."/>
        </authorList>
    </citation>
    <scope>NUCLEOTIDE SEQUENCE [LARGE SCALE GENOMIC DNA]</scope>
    <source>
        <strain evidence="12 13">TRM88003</strain>
    </source>
</reference>
<comment type="similarity">
    <text evidence="3">Belongs to the complex I 51 kDa subunit family.</text>
</comment>
<dbReference type="PANTHER" id="PTHR11780:SF10">
    <property type="entry name" value="NADH DEHYDROGENASE [UBIQUINONE] FLAVOPROTEIN 1, MITOCHONDRIAL"/>
    <property type="match status" value="1"/>
</dbReference>
<dbReference type="InterPro" id="IPR037207">
    <property type="entry name" value="Nuop51_4Fe4S-bd_sf"/>
</dbReference>
<evidence type="ECO:0000259" key="11">
    <source>
        <dbReference type="Pfam" id="PF10589"/>
    </source>
</evidence>
<name>A0ABT1DLI8_9ACTN</name>
<evidence type="ECO:0000256" key="5">
    <source>
        <dbReference type="ARBA" id="ARBA00022630"/>
    </source>
</evidence>
<keyword evidence="8" id="KW-0408">Iron</keyword>
<evidence type="ECO:0000259" key="10">
    <source>
        <dbReference type="Pfam" id="PF01512"/>
    </source>
</evidence>
<dbReference type="Gene3D" id="1.20.1440.230">
    <property type="entry name" value="NADH-ubiquinone oxidoreductase 51kDa subunit, iron-sulphur binding domain"/>
    <property type="match status" value="1"/>
</dbReference>
<keyword evidence="4" id="KW-0004">4Fe-4S</keyword>
<evidence type="ECO:0000313" key="12">
    <source>
        <dbReference type="EMBL" id="MCO8270626.1"/>
    </source>
</evidence>
<evidence type="ECO:0000256" key="9">
    <source>
        <dbReference type="ARBA" id="ARBA00023014"/>
    </source>
</evidence>
<keyword evidence="5" id="KW-0285">Flavoprotein</keyword>